<dbReference type="Gene3D" id="2.40.128.20">
    <property type="match status" value="1"/>
</dbReference>
<evidence type="ECO:0000256" key="2">
    <source>
        <dbReference type="SAM" id="MobiDB-lite"/>
    </source>
</evidence>
<evidence type="ECO:0000313" key="4">
    <source>
        <dbReference type="Proteomes" id="UP001652662"/>
    </source>
</evidence>
<feature type="domain" description="Lipocalin/cytosolic fatty-acid binding" evidence="3">
    <location>
        <begin position="121"/>
        <end position="219"/>
    </location>
</feature>
<dbReference type="SUPFAM" id="SSF50814">
    <property type="entry name" value="Lipocalins"/>
    <property type="match status" value="1"/>
</dbReference>
<dbReference type="PANTHER" id="PTHR11430">
    <property type="entry name" value="LIPOCALIN"/>
    <property type="match status" value="1"/>
</dbReference>
<feature type="region of interest" description="Disordered" evidence="2">
    <location>
        <begin position="1"/>
        <end position="40"/>
    </location>
</feature>
<comment type="similarity">
    <text evidence="1">Belongs to the calycin superfamily. Lipocalin family.</text>
</comment>
<evidence type="ECO:0000313" key="5">
    <source>
        <dbReference type="RefSeq" id="XP_070451305.1"/>
    </source>
</evidence>
<dbReference type="InterPro" id="IPR002345">
    <property type="entry name" value="Lipocalin"/>
</dbReference>
<evidence type="ECO:0000259" key="3">
    <source>
        <dbReference type="Pfam" id="PF00061"/>
    </source>
</evidence>
<name>A0ABM4MF34_EQUPR</name>
<organism evidence="4 5">
    <name type="scientific">Equus przewalskii</name>
    <name type="common">Przewalski's horse</name>
    <name type="synonym">Equus caballus przewalskii</name>
    <dbReference type="NCBI Taxonomy" id="9798"/>
    <lineage>
        <taxon>Eukaryota</taxon>
        <taxon>Metazoa</taxon>
        <taxon>Chordata</taxon>
        <taxon>Craniata</taxon>
        <taxon>Vertebrata</taxon>
        <taxon>Euteleostomi</taxon>
        <taxon>Mammalia</taxon>
        <taxon>Eutheria</taxon>
        <taxon>Laurasiatheria</taxon>
        <taxon>Perissodactyla</taxon>
        <taxon>Equidae</taxon>
        <taxon>Equus</taxon>
    </lineage>
</organism>
<dbReference type="GeneID" id="103567824"/>
<dbReference type="Proteomes" id="UP001652662">
    <property type="component" value="Chromosome 26"/>
</dbReference>
<dbReference type="Pfam" id="PF00061">
    <property type="entry name" value="Lipocalin"/>
    <property type="match status" value="1"/>
</dbReference>
<accession>A0ABM4MF34</accession>
<dbReference type="InterPro" id="IPR012674">
    <property type="entry name" value="Calycin"/>
</dbReference>
<dbReference type="PANTHER" id="PTHR11430:SF12">
    <property type="entry name" value="EPIDIDYMAL-SPECIFIC LIPOCALIN-12"/>
    <property type="match status" value="1"/>
</dbReference>
<gene>
    <name evidence="5" type="primary">LCN12</name>
</gene>
<reference evidence="5" key="1">
    <citation type="submission" date="2025-08" db="UniProtKB">
        <authorList>
            <consortium name="RefSeq"/>
        </authorList>
    </citation>
    <scope>IDENTIFICATION</scope>
    <source>
        <tissue evidence="5">Blood</tissue>
    </source>
</reference>
<evidence type="ECO:0000256" key="1">
    <source>
        <dbReference type="ARBA" id="ARBA00006889"/>
    </source>
</evidence>
<dbReference type="RefSeq" id="XP_070451305.1">
    <property type="nucleotide sequence ID" value="XM_070595204.1"/>
</dbReference>
<protein>
    <submittedName>
        <fullName evidence="5">Epididymal-specific lipocalin-12 isoform X1</fullName>
    </submittedName>
</protein>
<proteinExistence type="inferred from homology"/>
<sequence length="269" mass="28833">MLPAGTAGGVRPSQPCSPAPPWRPLTSSRKDPGRTFLGQPFPSATSVNSYEFQGEWFVLGLAGSDHRKADRSLLNPFTATFERNEKSRLEVSYAMTRRPAAQPGSRTFLLCPSLPIRSPARGQRCVTWSYVLIPATQPGKFSVDNSGVPGADPEEVLVYDTDYTTFALMLSRRQSGSREILRVNLLCRTWAIQTQVLSKFVCLVRAQGLSDNNIVFPDLTGNKFLVGQGLDGGWASASGPQKPCGSPAGGHSLCSGSACGVLVVPKSSA</sequence>
<keyword evidence="4" id="KW-1185">Reference proteome</keyword>
<dbReference type="InterPro" id="IPR000566">
    <property type="entry name" value="Lipocln_cytosolic_FA-bd_dom"/>
</dbReference>